<dbReference type="KEGG" id="cinf:CINF_0091"/>
<keyword evidence="4" id="KW-1185">Reference proteome</keyword>
<evidence type="ECO:0000259" key="2">
    <source>
        <dbReference type="Pfam" id="PF01205"/>
    </source>
</evidence>
<dbReference type="GO" id="GO:0005737">
    <property type="term" value="C:cytoplasm"/>
    <property type="evidence" value="ECO:0007669"/>
    <property type="project" value="TreeGrafter"/>
</dbReference>
<evidence type="ECO:0000313" key="4">
    <source>
        <dbReference type="Proteomes" id="UP000509414"/>
    </source>
</evidence>
<dbReference type="Pfam" id="PF01205">
    <property type="entry name" value="Impact_N"/>
    <property type="match status" value="1"/>
</dbReference>
<dbReference type="SUPFAM" id="SSF54211">
    <property type="entry name" value="Ribosomal protein S5 domain 2-like"/>
    <property type="match status" value="1"/>
</dbReference>
<dbReference type="PANTHER" id="PTHR16301:SF20">
    <property type="entry name" value="IMPACT FAMILY MEMBER YIGZ"/>
    <property type="match status" value="1"/>
</dbReference>
<reference evidence="3 4" key="1">
    <citation type="submission" date="2020-02" db="EMBL/GenBank/DDBJ databases">
        <title>Complete genome sequence of the novel Campylobacter species Candidatus Campylobacter infans.</title>
        <authorList>
            <person name="Duim B."/>
            <person name="Zomer A."/>
            <person name="van der Graaf L."/>
            <person name="Wagenaar J."/>
        </authorList>
    </citation>
    <scope>NUCLEOTIDE SEQUENCE [LARGE SCALE GENOMIC DNA]</scope>
    <source>
        <strain evidence="3 4">19S00001</strain>
    </source>
</reference>
<dbReference type="InterPro" id="IPR001498">
    <property type="entry name" value="Impact_N"/>
</dbReference>
<dbReference type="Proteomes" id="UP000509414">
    <property type="component" value="Chromosome"/>
</dbReference>
<dbReference type="InterPro" id="IPR036956">
    <property type="entry name" value="Impact_N_sf"/>
</dbReference>
<accession>A0A7H9CK86</accession>
<dbReference type="EMBL" id="CP049075">
    <property type="protein sequence ID" value="QLI04644.1"/>
    <property type="molecule type" value="Genomic_DNA"/>
</dbReference>
<protein>
    <submittedName>
        <fullName evidence="3">Putative translation regulator, IMPACT family (UPF0029 domain)</fullName>
    </submittedName>
</protein>
<dbReference type="GO" id="GO:0006446">
    <property type="term" value="P:regulation of translational initiation"/>
    <property type="evidence" value="ECO:0007669"/>
    <property type="project" value="TreeGrafter"/>
</dbReference>
<dbReference type="InterPro" id="IPR020568">
    <property type="entry name" value="Ribosomal_Su5_D2-typ_SF"/>
</dbReference>
<dbReference type="Gene3D" id="3.30.230.30">
    <property type="entry name" value="Impact, N-terminal domain"/>
    <property type="match status" value="1"/>
</dbReference>
<comment type="similarity">
    <text evidence="1">Belongs to the IMPACT family.</text>
</comment>
<dbReference type="AlphaFoldDB" id="A0A7H9CK86"/>
<name>A0A7H9CK86_9BACT</name>
<dbReference type="RefSeq" id="WP_179975338.1">
    <property type="nucleotide sequence ID" value="NZ_CP049075.1"/>
</dbReference>
<evidence type="ECO:0000256" key="1">
    <source>
        <dbReference type="ARBA" id="ARBA00007665"/>
    </source>
</evidence>
<dbReference type="PANTHER" id="PTHR16301">
    <property type="entry name" value="IMPACT-RELATED"/>
    <property type="match status" value="1"/>
</dbReference>
<evidence type="ECO:0000313" key="3">
    <source>
        <dbReference type="EMBL" id="QLI04644.1"/>
    </source>
</evidence>
<proteinExistence type="inferred from homology"/>
<sequence length="192" mass="21542">MFLIDKEFNGELEIKKSKFLAFLAPYSHFHSLKAELKIKHEKSAHIVWAYRYLNDFGQIVENSSDDGEPKGSSAPAVLNTLRGADLINACCLVVRYFGGIKLGIGGLARAYGTSANTAILATSGHLIQYIKKENFCLVVPFSLISRIEHFSRTNNFSFNQNFIQNGCEFSFMLSDEQKEILSKFAKGLNLKF</sequence>
<feature type="domain" description="Impact N-terminal" evidence="2">
    <location>
        <begin position="15"/>
        <end position="119"/>
    </location>
</feature>
<dbReference type="InterPro" id="IPR023582">
    <property type="entry name" value="Impact"/>
</dbReference>
<gene>
    <name evidence="3" type="ORF">CINF_0091</name>
</gene>
<organism evidence="3 4">
    <name type="scientific">Candidatus Campylobacter infans</name>
    <dbReference type="NCBI Taxonomy" id="2561898"/>
    <lineage>
        <taxon>Bacteria</taxon>
        <taxon>Pseudomonadati</taxon>
        <taxon>Campylobacterota</taxon>
        <taxon>Epsilonproteobacteria</taxon>
        <taxon>Campylobacterales</taxon>
        <taxon>Campylobacteraceae</taxon>
        <taxon>Campylobacter</taxon>
    </lineage>
</organism>